<dbReference type="InterPro" id="IPR050962">
    <property type="entry name" value="Phosphate-bind_PstS"/>
</dbReference>
<comment type="similarity">
    <text evidence="1 4">Belongs to the PstS family.</text>
</comment>
<dbReference type="GeneID" id="89288791"/>
<evidence type="ECO:0000256" key="3">
    <source>
        <dbReference type="ARBA" id="ARBA00022592"/>
    </source>
</evidence>
<accession>A0ABM8IUF4</accession>
<keyword evidence="6" id="KW-0812">Transmembrane</keyword>
<dbReference type="Pfam" id="PF12849">
    <property type="entry name" value="PBP_like_2"/>
    <property type="match status" value="1"/>
</dbReference>
<keyword evidence="6" id="KW-1133">Transmembrane helix</keyword>
<name>A0ABM8IUF4_9CREN</name>
<evidence type="ECO:0000313" key="9">
    <source>
        <dbReference type="Proteomes" id="UP001341135"/>
    </source>
</evidence>
<feature type="domain" description="PBP" evidence="7">
    <location>
        <begin position="50"/>
        <end position="350"/>
    </location>
</feature>
<evidence type="ECO:0000256" key="4">
    <source>
        <dbReference type="PIRNR" id="PIRNR002756"/>
    </source>
</evidence>
<evidence type="ECO:0000259" key="7">
    <source>
        <dbReference type="Pfam" id="PF12849"/>
    </source>
</evidence>
<evidence type="ECO:0000256" key="2">
    <source>
        <dbReference type="ARBA" id="ARBA00022448"/>
    </source>
</evidence>
<organism evidence="8 9">
    <name type="scientific">Pyrodictium abyssi</name>
    <dbReference type="NCBI Taxonomy" id="54256"/>
    <lineage>
        <taxon>Archaea</taxon>
        <taxon>Thermoproteota</taxon>
        <taxon>Thermoprotei</taxon>
        <taxon>Desulfurococcales</taxon>
        <taxon>Pyrodictiaceae</taxon>
        <taxon>Pyrodictium</taxon>
    </lineage>
</organism>
<dbReference type="InterPro" id="IPR005673">
    <property type="entry name" value="ABC_phos-bd_PstS"/>
</dbReference>
<evidence type="ECO:0000313" key="8">
    <source>
        <dbReference type="EMBL" id="BES81201.1"/>
    </source>
</evidence>
<protein>
    <recommendedName>
        <fullName evidence="4">Phosphate-binding protein</fullName>
    </recommendedName>
</protein>
<dbReference type="RefSeq" id="WP_338252090.1">
    <property type="nucleotide sequence ID" value="NZ_AP028907.1"/>
</dbReference>
<feature type="region of interest" description="Disordered" evidence="5">
    <location>
        <begin position="29"/>
        <end position="49"/>
    </location>
</feature>
<evidence type="ECO:0000256" key="6">
    <source>
        <dbReference type="SAM" id="Phobius"/>
    </source>
</evidence>
<feature type="compositionally biased region" description="Low complexity" evidence="5">
    <location>
        <begin position="31"/>
        <end position="45"/>
    </location>
</feature>
<keyword evidence="2 4" id="KW-0813">Transport</keyword>
<dbReference type="Proteomes" id="UP001341135">
    <property type="component" value="Chromosome"/>
</dbReference>
<keyword evidence="6" id="KW-0472">Membrane</keyword>
<keyword evidence="9" id="KW-1185">Reference proteome</keyword>
<dbReference type="InterPro" id="IPR024370">
    <property type="entry name" value="PBP_domain"/>
</dbReference>
<proteinExistence type="inferred from homology"/>
<dbReference type="CDD" id="cd13565">
    <property type="entry name" value="PBP2_PstS"/>
    <property type="match status" value="1"/>
</dbReference>
<gene>
    <name evidence="8" type="primary">pstS</name>
    <name evidence="8" type="ORF">PABY_07680</name>
</gene>
<dbReference type="PIRSF" id="PIRSF002756">
    <property type="entry name" value="PstS"/>
    <property type="match status" value="1"/>
</dbReference>
<dbReference type="SUPFAM" id="SSF53850">
    <property type="entry name" value="Periplasmic binding protein-like II"/>
    <property type="match status" value="1"/>
</dbReference>
<sequence>MNNKTILVLVGIFVVAAVVGLTLMGKSGEKAAPTSTAVPTATSTAPGGGAGKEVSLLGSGSTFVKPAMDMWISDFTAKNPGIAIEYTGGGSGKGVKDILNHLVDFAGSDPPLPRNKWEKYKGQILQFPVVLGAVAIVYNIPEIGNTQLNLTGEVIAKIYLGEIVYWDDPAIKELNPGVADKLPHKEIIAVHRSDSSGTTQIFTTFLAKTCKEWEDKVGIGKTVRWPVDKTGRGIGQEGNQGVTQAVKTTPYSIGYVELAYALRYGLPYARLQNPAGKFVAPSPETVSAAFAINNPPSPLDDWSSVAREFVYSSASPDAYPLAGQTFLIVWKKWDDPAKCNAMKAFIEYIGSQGQENLPEGYAPLPEQLKKVVSQAAQLLECGG</sequence>
<reference evidence="8 9" key="1">
    <citation type="submission" date="2023-09" db="EMBL/GenBank/DDBJ databases">
        <title>Pyrofollis japonicus gen. nov. sp. nov., a novel member of the family Pyrodictiaceae isolated from the Iheya North hydrothermal field.</title>
        <authorList>
            <person name="Miyazaki U."/>
            <person name="Sanari M."/>
            <person name="Tame A."/>
            <person name="Kitajima M."/>
            <person name="Okamoto A."/>
            <person name="Sawayama S."/>
            <person name="Miyazaki J."/>
            <person name="Takai K."/>
            <person name="Nakagawa S."/>
        </authorList>
    </citation>
    <scope>NUCLEOTIDE SEQUENCE [LARGE SCALE GENOMIC DNA]</scope>
    <source>
        <strain evidence="8 9">AV2</strain>
    </source>
</reference>
<feature type="transmembrane region" description="Helical" evidence="6">
    <location>
        <begin position="6"/>
        <end position="25"/>
    </location>
</feature>
<evidence type="ECO:0000256" key="5">
    <source>
        <dbReference type="SAM" id="MobiDB-lite"/>
    </source>
</evidence>
<keyword evidence="3 4" id="KW-0592">Phosphate transport</keyword>
<dbReference type="Gene3D" id="3.40.190.10">
    <property type="entry name" value="Periplasmic binding protein-like II"/>
    <property type="match status" value="2"/>
</dbReference>
<evidence type="ECO:0000256" key="1">
    <source>
        <dbReference type="ARBA" id="ARBA00008725"/>
    </source>
</evidence>
<dbReference type="NCBIfam" id="TIGR00975">
    <property type="entry name" value="3a0107s03"/>
    <property type="match status" value="1"/>
</dbReference>
<dbReference type="EMBL" id="AP028907">
    <property type="protein sequence ID" value="BES81201.1"/>
    <property type="molecule type" value="Genomic_DNA"/>
</dbReference>
<dbReference type="PANTHER" id="PTHR42996:SF1">
    <property type="entry name" value="PHOSPHATE-BINDING PROTEIN PSTS"/>
    <property type="match status" value="1"/>
</dbReference>
<dbReference type="PANTHER" id="PTHR42996">
    <property type="entry name" value="PHOSPHATE-BINDING PROTEIN PSTS"/>
    <property type="match status" value="1"/>
</dbReference>